<sequence length="202" mass="21151">MSNHTGGEARPNRDDYADEAAYIEAFAQWWEARAGLPPGGRDPALVRLDLIDDRDAAMIAVAVLRRDGAGFNVPDAIEAATAGFGPEVFDVMPHAVAVAIRDRLPANHRPAVIAAVDEVLQRFENSPGGWEHAQLCVHHLADAVRAGITASIAAGLAGAVDHDGHSVADDQIASAAAFAAGIVYADIIARLQDDLIALAALP</sequence>
<dbReference type="EMBL" id="AP022609">
    <property type="protein sequence ID" value="BBZ22905.1"/>
    <property type="molecule type" value="Genomic_DNA"/>
</dbReference>
<evidence type="ECO:0000313" key="1">
    <source>
        <dbReference type="EMBL" id="BBZ22905.1"/>
    </source>
</evidence>
<protein>
    <submittedName>
        <fullName evidence="1">Uncharacterized protein</fullName>
    </submittedName>
</protein>
<proteinExistence type="predicted"/>
<gene>
    <name evidence="1" type="ORF">MHIB_13230</name>
</gene>
<dbReference type="KEGG" id="mhib:MHIB_13230"/>
<reference evidence="1 2" key="1">
    <citation type="journal article" date="2019" name="Emerg. Microbes Infect.">
        <title>Comprehensive subspecies identification of 175 nontuberculous mycobacteria species based on 7547 genomic profiles.</title>
        <authorList>
            <person name="Matsumoto Y."/>
            <person name="Kinjo T."/>
            <person name="Motooka D."/>
            <person name="Nabeya D."/>
            <person name="Jung N."/>
            <person name="Uechi K."/>
            <person name="Horii T."/>
            <person name="Iida T."/>
            <person name="Fujita J."/>
            <person name="Nakamura S."/>
        </authorList>
    </citation>
    <scope>NUCLEOTIDE SEQUENCE [LARGE SCALE GENOMIC DNA]</scope>
    <source>
        <strain evidence="1 2">JCM 13571</strain>
    </source>
</reference>
<accession>A0A7I7X165</accession>
<name>A0A7I7X165_9MYCO</name>
<dbReference type="RefSeq" id="WP_085136878.1">
    <property type="nucleotide sequence ID" value="NZ_AP022609.1"/>
</dbReference>
<organism evidence="1 2">
    <name type="scientific">Mycolicibacter hiberniae</name>
    <dbReference type="NCBI Taxonomy" id="29314"/>
    <lineage>
        <taxon>Bacteria</taxon>
        <taxon>Bacillati</taxon>
        <taxon>Actinomycetota</taxon>
        <taxon>Actinomycetes</taxon>
        <taxon>Mycobacteriales</taxon>
        <taxon>Mycobacteriaceae</taxon>
        <taxon>Mycolicibacter</taxon>
    </lineage>
</organism>
<evidence type="ECO:0000313" key="2">
    <source>
        <dbReference type="Proteomes" id="UP000467260"/>
    </source>
</evidence>
<dbReference type="Proteomes" id="UP000467260">
    <property type="component" value="Chromosome"/>
</dbReference>
<keyword evidence="2" id="KW-1185">Reference proteome</keyword>
<dbReference type="AlphaFoldDB" id="A0A7I7X165"/>